<dbReference type="GO" id="GO:0003743">
    <property type="term" value="F:translation initiation factor activity"/>
    <property type="evidence" value="ECO:0007669"/>
    <property type="project" value="UniProtKB-KW"/>
</dbReference>
<comment type="similarity">
    <text evidence="1">Belongs to the eukaryotic initiation factor 4E family.</text>
</comment>
<feature type="region of interest" description="Disordered" evidence="2">
    <location>
        <begin position="27"/>
        <end position="49"/>
    </location>
</feature>
<keyword evidence="1" id="KW-0396">Initiation factor</keyword>
<dbReference type="Proteomes" id="UP000053890">
    <property type="component" value="Unassembled WGS sequence"/>
</dbReference>
<dbReference type="PANTHER" id="PTHR11960:SF18">
    <property type="entry name" value="EUKARYOTIC TRANSLATION INITIATION FACTOR 4E HOMOLOGOUS PROTEIN, ISOFORM B"/>
    <property type="match status" value="1"/>
</dbReference>
<evidence type="ECO:0008006" key="5">
    <source>
        <dbReference type="Google" id="ProtNLM"/>
    </source>
</evidence>
<dbReference type="GO" id="GO:0000340">
    <property type="term" value="F:RNA 7-methylguanosine cap binding"/>
    <property type="evidence" value="ECO:0007669"/>
    <property type="project" value="TreeGrafter"/>
</dbReference>
<dbReference type="PROSITE" id="PS00813">
    <property type="entry name" value="IF4E"/>
    <property type="match status" value="1"/>
</dbReference>
<feature type="non-terminal residue" evidence="3">
    <location>
        <position position="201"/>
    </location>
</feature>
<accession>A0A194S104</accession>
<evidence type="ECO:0000256" key="2">
    <source>
        <dbReference type="SAM" id="MobiDB-lite"/>
    </source>
</evidence>
<sequence length="201" mass="21962">GAAAPGVDDSIHPLKYTWDVWFSQRQAGTKSNKKDEKAGAPVQKEKESREDWEGGVVKLGGFSSIESLHPFLAHLVPPSALPASTHSTYSLFSTDADEAAPAATNLICDYNVFRSSIAPAWEDSANVGGGRWVVRLRKGVADRVWEEVVYALVSERIGGDDERVGDKVNGVVLSVRRDEDILSLWVAPSSRTERDIIRDSL</sequence>
<keyword evidence="4" id="KW-1185">Reference proteome</keyword>
<dbReference type="PANTHER" id="PTHR11960">
    <property type="entry name" value="EUKARYOTIC TRANSLATION INITIATION FACTOR 4E RELATED"/>
    <property type="match status" value="1"/>
</dbReference>
<proteinExistence type="inferred from homology"/>
<feature type="non-terminal residue" evidence="3">
    <location>
        <position position="1"/>
    </location>
</feature>
<organism evidence="3 4">
    <name type="scientific">Rhodotorula graminis (strain WP1)</name>
    <dbReference type="NCBI Taxonomy" id="578459"/>
    <lineage>
        <taxon>Eukaryota</taxon>
        <taxon>Fungi</taxon>
        <taxon>Dikarya</taxon>
        <taxon>Basidiomycota</taxon>
        <taxon>Pucciniomycotina</taxon>
        <taxon>Microbotryomycetes</taxon>
        <taxon>Sporidiobolales</taxon>
        <taxon>Sporidiobolaceae</taxon>
        <taxon>Rhodotorula</taxon>
    </lineage>
</organism>
<evidence type="ECO:0000313" key="3">
    <source>
        <dbReference type="EMBL" id="KPV74287.1"/>
    </source>
</evidence>
<gene>
    <name evidence="3" type="ORF">RHOBADRAFT_27769</name>
</gene>
<dbReference type="Pfam" id="PF01652">
    <property type="entry name" value="IF4E"/>
    <property type="match status" value="1"/>
</dbReference>
<dbReference type="Gene3D" id="3.30.760.10">
    <property type="entry name" value="RNA Cap, Translation Initiation Factor Eif4e"/>
    <property type="match status" value="1"/>
</dbReference>
<reference evidence="3 4" key="1">
    <citation type="journal article" date="2015" name="Front. Microbiol.">
        <title>Genome sequence of the plant growth promoting endophytic yeast Rhodotorula graminis WP1.</title>
        <authorList>
            <person name="Firrincieli A."/>
            <person name="Otillar R."/>
            <person name="Salamov A."/>
            <person name="Schmutz J."/>
            <person name="Khan Z."/>
            <person name="Redman R.S."/>
            <person name="Fleck N.D."/>
            <person name="Lindquist E."/>
            <person name="Grigoriev I.V."/>
            <person name="Doty S.L."/>
        </authorList>
    </citation>
    <scope>NUCLEOTIDE SEQUENCE [LARGE SCALE GENOMIC DNA]</scope>
    <source>
        <strain evidence="3 4">WP1</strain>
    </source>
</reference>
<keyword evidence="1" id="KW-0694">RNA-binding</keyword>
<dbReference type="GO" id="GO:0016281">
    <property type="term" value="C:eukaryotic translation initiation factor 4F complex"/>
    <property type="evidence" value="ECO:0007669"/>
    <property type="project" value="TreeGrafter"/>
</dbReference>
<dbReference type="STRING" id="578459.A0A194S104"/>
<dbReference type="AlphaFoldDB" id="A0A194S104"/>
<evidence type="ECO:0000313" key="4">
    <source>
        <dbReference type="Proteomes" id="UP000053890"/>
    </source>
</evidence>
<evidence type="ECO:0000256" key="1">
    <source>
        <dbReference type="RuleBase" id="RU004374"/>
    </source>
</evidence>
<dbReference type="InterPro" id="IPR023398">
    <property type="entry name" value="TIF_eIF4e-like"/>
</dbReference>
<dbReference type="InterPro" id="IPR019770">
    <property type="entry name" value="TIF_eIF_4E_CS"/>
</dbReference>
<feature type="compositionally biased region" description="Basic and acidic residues" evidence="2">
    <location>
        <begin position="32"/>
        <end position="49"/>
    </location>
</feature>
<dbReference type="RefSeq" id="XP_018270336.1">
    <property type="nucleotide sequence ID" value="XM_018412802.1"/>
</dbReference>
<dbReference type="SUPFAM" id="SSF55418">
    <property type="entry name" value="eIF4e-like"/>
    <property type="match status" value="1"/>
</dbReference>
<dbReference type="InterPro" id="IPR001040">
    <property type="entry name" value="TIF_eIF_4E"/>
</dbReference>
<dbReference type="GeneID" id="28973251"/>
<dbReference type="EMBL" id="KQ474080">
    <property type="protein sequence ID" value="KPV74287.1"/>
    <property type="molecule type" value="Genomic_DNA"/>
</dbReference>
<name>A0A194S104_RHOGW</name>
<dbReference type="OrthoDB" id="590761at2759"/>
<protein>
    <recommendedName>
        <fullName evidence="5">Translation initiation factor eIF4e</fullName>
    </recommendedName>
</protein>
<keyword evidence="1" id="KW-0648">Protein biosynthesis</keyword>